<dbReference type="InterPro" id="IPR051908">
    <property type="entry name" value="Ribosomal_N-acetyltransferase"/>
</dbReference>
<keyword evidence="3" id="KW-1185">Reference proteome</keyword>
<dbReference type="RefSeq" id="WP_112433269.1">
    <property type="nucleotide sequence ID" value="NZ_MCIF01000002.1"/>
</dbReference>
<sequence>MGEELFLSLMPDFEELKGQRVIVRSYREEDAPALFEAIQESRAHLRPWMPWADQHQRLEETRDWINRQRAAWLMRESYSCAVLSRADQRFVGGIGLHPHDWQARVFEIGYWLRATATGRGYITEATQLLTSFALRQLGANRIFIRCDERNERSAAIPRRLGFVFEGCLRNEARAPDGKLRNTLVFALTPADHWQADQ</sequence>
<reference evidence="2 3" key="1">
    <citation type="submission" date="2016-08" db="EMBL/GenBank/DDBJ databases">
        <title>Analysis of Carbohydrate Active Enzymes in Thermogemmatispora T81 Reveals Carbohydrate Degradation Ability.</title>
        <authorList>
            <person name="Tomazini A."/>
            <person name="Lal S."/>
            <person name="Stott M."/>
            <person name="Henrissat B."/>
            <person name="Polikarpov I."/>
            <person name="Sparling R."/>
            <person name="Levin D.B."/>
        </authorList>
    </citation>
    <scope>NUCLEOTIDE SEQUENCE [LARGE SCALE GENOMIC DNA]</scope>
    <source>
        <strain evidence="2 3">T81</strain>
    </source>
</reference>
<gene>
    <name evidence="2" type="ORF">A4R35_21830</name>
</gene>
<dbReference type="PANTHER" id="PTHR43441:SF3">
    <property type="entry name" value="ACETYLTRANSFERASE"/>
    <property type="match status" value="1"/>
</dbReference>
<dbReference type="GO" id="GO:0008999">
    <property type="term" value="F:protein-N-terminal-alanine acetyltransferase activity"/>
    <property type="evidence" value="ECO:0007669"/>
    <property type="project" value="TreeGrafter"/>
</dbReference>
<dbReference type="Proteomes" id="UP000248706">
    <property type="component" value="Unassembled WGS sequence"/>
</dbReference>
<dbReference type="PROSITE" id="PS51186">
    <property type="entry name" value="GNAT"/>
    <property type="match status" value="1"/>
</dbReference>
<feature type="domain" description="N-acetyltransferase" evidence="1">
    <location>
        <begin position="21"/>
        <end position="181"/>
    </location>
</feature>
<dbReference type="GO" id="GO:0005737">
    <property type="term" value="C:cytoplasm"/>
    <property type="evidence" value="ECO:0007669"/>
    <property type="project" value="TreeGrafter"/>
</dbReference>
<dbReference type="SUPFAM" id="SSF55729">
    <property type="entry name" value="Acyl-CoA N-acyltransferases (Nat)"/>
    <property type="match status" value="1"/>
</dbReference>
<organism evidence="2 3">
    <name type="scientific">Thermogemmatispora tikiterensis</name>
    <dbReference type="NCBI Taxonomy" id="1825093"/>
    <lineage>
        <taxon>Bacteria</taxon>
        <taxon>Bacillati</taxon>
        <taxon>Chloroflexota</taxon>
        <taxon>Ktedonobacteria</taxon>
        <taxon>Thermogemmatisporales</taxon>
        <taxon>Thermogemmatisporaceae</taxon>
        <taxon>Thermogemmatispora</taxon>
    </lineage>
</organism>
<dbReference type="Pfam" id="PF13302">
    <property type="entry name" value="Acetyltransf_3"/>
    <property type="match status" value="1"/>
</dbReference>
<dbReference type="InterPro" id="IPR000182">
    <property type="entry name" value="GNAT_dom"/>
</dbReference>
<dbReference type="PANTHER" id="PTHR43441">
    <property type="entry name" value="RIBOSOMAL-PROTEIN-SERINE ACETYLTRANSFERASE"/>
    <property type="match status" value="1"/>
</dbReference>
<dbReference type="Gene3D" id="3.40.630.30">
    <property type="match status" value="1"/>
</dbReference>
<proteinExistence type="predicted"/>
<dbReference type="GO" id="GO:1990189">
    <property type="term" value="F:protein N-terminal-serine acetyltransferase activity"/>
    <property type="evidence" value="ECO:0007669"/>
    <property type="project" value="TreeGrafter"/>
</dbReference>
<evidence type="ECO:0000313" key="3">
    <source>
        <dbReference type="Proteomes" id="UP000248706"/>
    </source>
</evidence>
<dbReference type="EMBL" id="MCIF01000002">
    <property type="protein sequence ID" value="RAQ98197.1"/>
    <property type="molecule type" value="Genomic_DNA"/>
</dbReference>
<evidence type="ECO:0000313" key="2">
    <source>
        <dbReference type="EMBL" id="RAQ98197.1"/>
    </source>
</evidence>
<protein>
    <recommendedName>
        <fullName evidence="1">N-acetyltransferase domain-containing protein</fullName>
    </recommendedName>
</protein>
<dbReference type="InterPro" id="IPR016181">
    <property type="entry name" value="Acyl_CoA_acyltransferase"/>
</dbReference>
<comment type="caution">
    <text evidence="2">The sequence shown here is derived from an EMBL/GenBank/DDBJ whole genome shotgun (WGS) entry which is preliminary data.</text>
</comment>
<dbReference type="OrthoDB" id="9799321at2"/>
<accession>A0A328VL50</accession>
<evidence type="ECO:0000259" key="1">
    <source>
        <dbReference type="PROSITE" id="PS51186"/>
    </source>
</evidence>
<dbReference type="AlphaFoldDB" id="A0A328VL50"/>
<name>A0A328VL50_9CHLR</name>